<evidence type="ECO:0000313" key="3">
    <source>
        <dbReference type="Proteomes" id="UP001180020"/>
    </source>
</evidence>
<protein>
    <submittedName>
        <fullName evidence="2">Uncharacterized protein</fullName>
    </submittedName>
</protein>
<dbReference type="Proteomes" id="UP001180020">
    <property type="component" value="Unassembled WGS sequence"/>
</dbReference>
<reference evidence="2" key="1">
    <citation type="journal article" date="2023" name="Nat. Commun.">
        <title>Diploid and tetraploid genomes of Acorus and the evolution of monocots.</title>
        <authorList>
            <person name="Ma L."/>
            <person name="Liu K.W."/>
            <person name="Li Z."/>
            <person name="Hsiao Y.Y."/>
            <person name="Qi Y."/>
            <person name="Fu T."/>
            <person name="Tang G.D."/>
            <person name="Zhang D."/>
            <person name="Sun W.H."/>
            <person name="Liu D.K."/>
            <person name="Li Y."/>
            <person name="Chen G.Z."/>
            <person name="Liu X.D."/>
            <person name="Liao X.Y."/>
            <person name="Jiang Y.T."/>
            <person name="Yu X."/>
            <person name="Hao Y."/>
            <person name="Huang J."/>
            <person name="Zhao X.W."/>
            <person name="Ke S."/>
            <person name="Chen Y.Y."/>
            <person name="Wu W.L."/>
            <person name="Hsu J.L."/>
            <person name="Lin Y.F."/>
            <person name="Huang M.D."/>
            <person name="Li C.Y."/>
            <person name="Huang L."/>
            <person name="Wang Z.W."/>
            <person name="Zhao X."/>
            <person name="Zhong W.Y."/>
            <person name="Peng D.H."/>
            <person name="Ahmad S."/>
            <person name="Lan S."/>
            <person name="Zhang J.S."/>
            <person name="Tsai W.C."/>
            <person name="Van de Peer Y."/>
            <person name="Liu Z.J."/>
        </authorList>
    </citation>
    <scope>NUCLEOTIDE SEQUENCE</scope>
    <source>
        <strain evidence="2">CP</strain>
    </source>
</reference>
<feature type="coiled-coil region" evidence="1">
    <location>
        <begin position="1"/>
        <end position="70"/>
    </location>
</feature>
<sequence length="84" mass="9697">MEELNEEIRLLENEVERLLPSLPSATAARNLVFETQARIPSPEHGTRDAMEELKEEIRLLECEVKSLIESGLLRRRSQEQPRAT</sequence>
<evidence type="ECO:0000313" key="2">
    <source>
        <dbReference type="EMBL" id="KAK1292347.1"/>
    </source>
</evidence>
<name>A0AAV9CTY3_ACOCL</name>
<dbReference type="AlphaFoldDB" id="A0AAV9CTY3"/>
<comment type="caution">
    <text evidence="2">The sequence shown here is derived from an EMBL/GenBank/DDBJ whole genome shotgun (WGS) entry which is preliminary data.</text>
</comment>
<reference evidence="2" key="2">
    <citation type="submission" date="2023-06" db="EMBL/GenBank/DDBJ databases">
        <authorList>
            <person name="Ma L."/>
            <person name="Liu K.-W."/>
            <person name="Li Z."/>
            <person name="Hsiao Y.-Y."/>
            <person name="Qi Y."/>
            <person name="Fu T."/>
            <person name="Tang G."/>
            <person name="Zhang D."/>
            <person name="Sun W.-H."/>
            <person name="Liu D.-K."/>
            <person name="Li Y."/>
            <person name="Chen G.-Z."/>
            <person name="Liu X.-D."/>
            <person name="Liao X.-Y."/>
            <person name="Jiang Y.-T."/>
            <person name="Yu X."/>
            <person name="Hao Y."/>
            <person name="Huang J."/>
            <person name="Zhao X.-W."/>
            <person name="Ke S."/>
            <person name="Chen Y.-Y."/>
            <person name="Wu W.-L."/>
            <person name="Hsu J.-L."/>
            <person name="Lin Y.-F."/>
            <person name="Huang M.-D."/>
            <person name="Li C.-Y."/>
            <person name="Huang L."/>
            <person name="Wang Z.-W."/>
            <person name="Zhao X."/>
            <person name="Zhong W.-Y."/>
            <person name="Peng D.-H."/>
            <person name="Ahmad S."/>
            <person name="Lan S."/>
            <person name="Zhang J.-S."/>
            <person name="Tsai W.-C."/>
            <person name="Van De Peer Y."/>
            <person name="Liu Z.-J."/>
        </authorList>
    </citation>
    <scope>NUCLEOTIDE SEQUENCE</scope>
    <source>
        <strain evidence="2">CP</strain>
        <tissue evidence="2">Leaves</tissue>
    </source>
</reference>
<keyword evidence="3" id="KW-1185">Reference proteome</keyword>
<evidence type="ECO:0000256" key="1">
    <source>
        <dbReference type="SAM" id="Coils"/>
    </source>
</evidence>
<accession>A0AAV9CTY3</accession>
<gene>
    <name evidence="2" type="ORF">QJS10_CPB17g02524</name>
</gene>
<keyword evidence="1" id="KW-0175">Coiled coil</keyword>
<organism evidence="2 3">
    <name type="scientific">Acorus calamus</name>
    <name type="common">Sweet flag</name>
    <dbReference type="NCBI Taxonomy" id="4465"/>
    <lineage>
        <taxon>Eukaryota</taxon>
        <taxon>Viridiplantae</taxon>
        <taxon>Streptophyta</taxon>
        <taxon>Embryophyta</taxon>
        <taxon>Tracheophyta</taxon>
        <taxon>Spermatophyta</taxon>
        <taxon>Magnoliopsida</taxon>
        <taxon>Liliopsida</taxon>
        <taxon>Acoraceae</taxon>
        <taxon>Acorus</taxon>
    </lineage>
</organism>
<dbReference type="EMBL" id="JAUJYO010000017">
    <property type="protein sequence ID" value="KAK1292347.1"/>
    <property type="molecule type" value="Genomic_DNA"/>
</dbReference>
<proteinExistence type="predicted"/>